<organism evidence="1">
    <name type="scientific">Tarsiger cyanurus CRESS-DNA-virus sp</name>
    <dbReference type="NCBI Taxonomy" id="2815060"/>
    <lineage>
        <taxon>Viruses</taxon>
        <taxon>Monodnaviria</taxon>
        <taxon>Shotokuvirae</taxon>
        <taxon>Cressdnaviricota</taxon>
    </lineage>
</organism>
<evidence type="ECO:0000313" key="1">
    <source>
        <dbReference type="EMBL" id="QTE03569.1"/>
    </source>
</evidence>
<accession>A0A8A4XD22</accession>
<reference evidence="1" key="1">
    <citation type="submission" date="2020-10" db="EMBL/GenBank/DDBJ databases">
        <title>CRESS DNA virus dark matter in the feces of wild birds.</title>
        <authorList>
            <person name="Yang S."/>
            <person name="Zhang W."/>
        </authorList>
    </citation>
    <scope>NUCLEOTIDE SEQUENCE</scope>
    <source>
        <strain evidence="1">Rfb93cir6</strain>
    </source>
</reference>
<protein>
    <submittedName>
        <fullName evidence="1">Uncharacterized protein</fullName>
    </submittedName>
</protein>
<dbReference type="EMBL" id="MW182881">
    <property type="protein sequence ID" value="QTE03569.1"/>
    <property type="molecule type" value="Genomic_DNA"/>
</dbReference>
<proteinExistence type="predicted"/>
<sequence length="202" mass="21842">MTSEPQSSDPFGVEINNGYTVIQPVYLEASGSAPQVHTIGELISVLQQSHPILDPSTTKAFVINLHEIHVWGSPGGVISLVPNELINTGTTNPLRKQLVDNGNGVTRPHLVYQYAEAEQTVGTYATTSDAKTFATTQATAGLNPAVLPIMYVKCTIRANSIINIAPAALSKAYKPTVKRELEDVDTMSKVKRVKEMTLPIMQ</sequence>
<name>A0A8A4XD22_9VIRU</name>